<evidence type="ECO:0000256" key="2">
    <source>
        <dbReference type="ARBA" id="ARBA00022692"/>
    </source>
</evidence>
<dbReference type="InterPro" id="IPR013783">
    <property type="entry name" value="Ig-like_fold"/>
</dbReference>
<dbReference type="InterPro" id="IPR036179">
    <property type="entry name" value="Ig-like_dom_sf"/>
</dbReference>
<sequence>ALLPMFLLSLQSQHPGYELKALKAVTVQRGLCVHIPCNFTYPTSQYSGELYVYWIKNDRAGSYIGNIWHPNAGSVVASSDKDQSIASFAGNRFQLTGNLSEGDCSFSINDVQNQDEGQYYFRIEKGPILKFSYHLYILPHVSVTGKRGERLCLQICLDLWTLSKKQAMLQLMVSFGEKQILNLSLGQWFPVRSPLTPGGSAEYTQGLRGPIPCLPSPTHFLHSISQILWSVLVLRNFFQYIA</sequence>
<protein>
    <recommendedName>
        <fullName evidence="8">Ig-like domain-containing protein</fullName>
    </recommendedName>
</protein>
<keyword evidence="3" id="KW-0430">Lectin</keyword>
<comment type="subcellular location">
    <subcellularLocation>
        <location evidence="1">Membrane</location>
        <topology evidence="1">Single-pass membrane protein</topology>
    </subcellularLocation>
</comment>
<evidence type="ECO:0000259" key="8">
    <source>
        <dbReference type="PROSITE" id="PS50835"/>
    </source>
</evidence>
<evidence type="ECO:0000256" key="6">
    <source>
        <dbReference type="ARBA" id="ARBA00023136"/>
    </source>
</evidence>
<dbReference type="Proteomes" id="UP000472272">
    <property type="component" value="Chromosome 8"/>
</dbReference>
<accession>A0A670II94</accession>
<evidence type="ECO:0000256" key="3">
    <source>
        <dbReference type="ARBA" id="ARBA00022734"/>
    </source>
</evidence>
<keyword evidence="2" id="KW-0812">Transmembrane</keyword>
<dbReference type="SUPFAM" id="SSF48726">
    <property type="entry name" value="Immunoglobulin"/>
    <property type="match status" value="1"/>
</dbReference>
<dbReference type="GO" id="GO:0005886">
    <property type="term" value="C:plasma membrane"/>
    <property type="evidence" value="ECO:0007669"/>
    <property type="project" value="TreeGrafter"/>
</dbReference>
<name>A0A670II94_PODMU</name>
<dbReference type="InterPro" id="IPR013106">
    <property type="entry name" value="Ig_V-set"/>
</dbReference>
<dbReference type="Pfam" id="PF07686">
    <property type="entry name" value="V-set"/>
    <property type="match status" value="1"/>
</dbReference>
<keyword evidence="5" id="KW-1133">Transmembrane helix</keyword>
<evidence type="ECO:0000256" key="7">
    <source>
        <dbReference type="ARBA" id="ARBA00038361"/>
    </source>
</evidence>
<reference evidence="9 10" key="1">
    <citation type="journal article" date="2019" name="Proc. Natl. Acad. Sci. U.S.A.">
        <title>Regulatory changes in pterin and carotenoid genes underlie balanced color polymorphisms in the wall lizard.</title>
        <authorList>
            <person name="Andrade P."/>
            <person name="Pinho C."/>
            <person name="Perez I de Lanuza G."/>
            <person name="Afonso S."/>
            <person name="Brejcha J."/>
            <person name="Rubin C.J."/>
            <person name="Wallerman O."/>
            <person name="Pereira P."/>
            <person name="Sabatino S.J."/>
            <person name="Bellati A."/>
            <person name="Pellitteri-Rosa D."/>
            <person name="Bosakova Z."/>
            <person name="Bunikis I."/>
            <person name="Carretero M.A."/>
            <person name="Feiner N."/>
            <person name="Marsik P."/>
            <person name="Pauperio F."/>
            <person name="Salvi D."/>
            <person name="Soler L."/>
            <person name="While G.M."/>
            <person name="Uller T."/>
            <person name="Font E."/>
            <person name="Andersson L."/>
            <person name="Carneiro M."/>
        </authorList>
    </citation>
    <scope>NUCLEOTIDE SEQUENCE</scope>
</reference>
<keyword evidence="4" id="KW-0130">Cell adhesion</keyword>
<dbReference type="GO" id="GO:0007155">
    <property type="term" value="P:cell adhesion"/>
    <property type="evidence" value="ECO:0007669"/>
    <property type="project" value="UniProtKB-KW"/>
</dbReference>
<dbReference type="InterPro" id="IPR007110">
    <property type="entry name" value="Ig-like_dom"/>
</dbReference>
<dbReference type="InterPro" id="IPR003599">
    <property type="entry name" value="Ig_sub"/>
</dbReference>
<dbReference type="GO" id="GO:0033691">
    <property type="term" value="F:sialic acid binding"/>
    <property type="evidence" value="ECO:0007669"/>
    <property type="project" value="TreeGrafter"/>
</dbReference>
<evidence type="ECO:0000313" key="9">
    <source>
        <dbReference type="Ensembl" id="ENSPMRP00000011349.1"/>
    </source>
</evidence>
<dbReference type="PROSITE" id="PS50835">
    <property type="entry name" value="IG_LIKE"/>
    <property type="match status" value="1"/>
</dbReference>
<dbReference type="InterPro" id="IPR051036">
    <property type="entry name" value="SIGLEC"/>
</dbReference>
<evidence type="ECO:0000256" key="4">
    <source>
        <dbReference type="ARBA" id="ARBA00022889"/>
    </source>
</evidence>
<proteinExistence type="inferred from homology"/>
<dbReference type="Ensembl" id="ENSPMRT00000012121.1">
    <property type="protein sequence ID" value="ENSPMRP00000011349.1"/>
    <property type="gene ID" value="ENSPMRG00000007596.1"/>
</dbReference>
<dbReference type="Gene3D" id="2.60.40.10">
    <property type="entry name" value="Immunoglobulins"/>
    <property type="match status" value="1"/>
</dbReference>
<dbReference type="PANTHER" id="PTHR12035">
    <property type="entry name" value="SIALIC ACID BINDING IMMUNOGLOBULIN-LIKE LECTIN"/>
    <property type="match status" value="1"/>
</dbReference>
<dbReference type="SMART" id="SM00409">
    <property type="entry name" value="IG"/>
    <property type="match status" value="1"/>
</dbReference>
<reference evidence="9" key="2">
    <citation type="submission" date="2025-08" db="UniProtKB">
        <authorList>
            <consortium name="Ensembl"/>
        </authorList>
    </citation>
    <scope>IDENTIFICATION</scope>
</reference>
<keyword evidence="10" id="KW-1185">Reference proteome</keyword>
<dbReference type="PANTHER" id="PTHR12035:SF125">
    <property type="entry name" value="SIALIC ACID-BINDING IG-LIKE LECTIN 5"/>
    <property type="match status" value="1"/>
</dbReference>
<dbReference type="GO" id="GO:0030246">
    <property type="term" value="F:carbohydrate binding"/>
    <property type="evidence" value="ECO:0007669"/>
    <property type="project" value="UniProtKB-KW"/>
</dbReference>
<reference evidence="9" key="3">
    <citation type="submission" date="2025-09" db="UniProtKB">
        <authorList>
            <consortium name="Ensembl"/>
        </authorList>
    </citation>
    <scope>IDENTIFICATION</scope>
</reference>
<keyword evidence="6" id="KW-0472">Membrane</keyword>
<evidence type="ECO:0000256" key="5">
    <source>
        <dbReference type="ARBA" id="ARBA00022989"/>
    </source>
</evidence>
<dbReference type="AlphaFoldDB" id="A0A670II94"/>
<feature type="domain" description="Ig-like" evidence="8">
    <location>
        <begin position="15"/>
        <end position="119"/>
    </location>
</feature>
<evidence type="ECO:0000256" key="1">
    <source>
        <dbReference type="ARBA" id="ARBA00004167"/>
    </source>
</evidence>
<dbReference type="GeneTree" id="ENSGT01150000286907"/>
<evidence type="ECO:0000313" key="10">
    <source>
        <dbReference type="Proteomes" id="UP000472272"/>
    </source>
</evidence>
<organism evidence="9 10">
    <name type="scientific">Podarcis muralis</name>
    <name type="common">Wall lizard</name>
    <name type="synonym">Lacerta muralis</name>
    <dbReference type="NCBI Taxonomy" id="64176"/>
    <lineage>
        <taxon>Eukaryota</taxon>
        <taxon>Metazoa</taxon>
        <taxon>Chordata</taxon>
        <taxon>Craniata</taxon>
        <taxon>Vertebrata</taxon>
        <taxon>Euteleostomi</taxon>
        <taxon>Lepidosauria</taxon>
        <taxon>Squamata</taxon>
        <taxon>Bifurcata</taxon>
        <taxon>Unidentata</taxon>
        <taxon>Episquamata</taxon>
        <taxon>Laterata</taxon>
        <taxon>Lacertibaenia</taxon>
        <taxon>Lacertidae</taxon>
        <taxon>Podarcis</taxon>
    </lineage>
</organism>
<comment type="similarity">
    <text evidence="7">Belongs to the immunoglobulin superfamily. SIGLEC (sialic acid binding Ig-like lectin) family.</text>
</comment>